<gene>
    <name evidence="2" type="ORF">BTBSAS_10222</name>
</gene>
<dbReference type="Pfam" id="PF06983">
    <property type="entry name" value="3-dmu-9_3-mt"/>
    <property type="match status" value="1"/>
</dbReference>
<evidence type="ECO:0000259" key="1">
    <source>
        <dbReference type="Pfam" id="PF06983"/>
    </source>
</evidence>
<protein>
    <recommendedName>
        <fullName evidence="1">PhnB-like domain-containing protein</fullName>
    </recommendedName>
</protein>
<proteinExistence type="predicted"/>
<dbReference type="SUPFAM" id="SSF54593">
    <property type="entry name" value="Glyoxalase/Bleomycin resistance protein/Dihydroxybiphenyl dioxygenase"/>
    <property type="match status" value="1"/>
</dbReference>
<dbReference type="InterPro" id="IPR028973">
    <property type="entry name" value="PhnB-like"/>
</dbReference>
<accession>A0A2X0QXM4</accession>
<feature type="domain" description="PhnB-like" evidence="1">
    <location>
        <begin position="4"/>
        <end position="139"/>
    </location>
</feature>
<dbReference type="AlphaFoldDB" id="A0A2X0QXM4"/>
<dbReference type="CDD" id="cd06588">
    <property type="entry name" value="PhnB_like"/>
    <property type="match status" value="1"/>
</dbReference>
<organism evidence="2 3">
    <name type="scientific">Brochothrix thermosphacta</name>
    <name type="common">Microbacterium thermosphactum</name>
    <dbReference type="NCBI Taxonomy" id="2756"/>
    <lineage>
        <taxon>Bacteria</taxon>
        <taxon>Bacillati</taxon>
        <taxon>Bacillota</taxon>
        <taxon>Bacilli</taxon>
        <taxon>Bacillales</taxon>
        <taxon>Listeriaceae</taxon>
        <taxon>Brochothrix</taxon>
    </lineage>
</organism>
<dbReference type="InterPro" id="IPR029068">
    <property type="entry name" value="Glyas_Bleomycin-R_OHBP_Dase"/>
</dbReference>
<evidence type="ECO:0000313" key="3">
    <source>
        <dbReference type="Proteomes" id="UP000270190"/>
    </source>
</evidence>
<dbReference type="PANTHER" id="PTHR33990">
    <property type="entry name" value="PROTEIN YJDN-RELATED"/>
    <property type="match status" value="1"/>
</dbReference>
<name>A0A2X0QXM4_BROTH</name>
<dbReference type="Gene3D" id="3.10.180.10">
    <property type="entry name" value="2,3-Dihydroxybiphenyl 1,2-Dioxygenase, domain 1"/>
    <property type="match status" value="1"/>
</dbReference>
<reference evidence="3" key="1">
    <citation type="submission" date="2018-04" db="EMBL/GenBank/DDBJ databases">
        <authorList>
            <person name="Illikoud N."/>
        </authorList>
    </citation>
    <scope>NUCLEOTIDE SEQUENCE [LARGE SCALE GENOMIC DNA]</scope>
</reference>
<sequence length="151" mass="17000">MMAKIYPYLMFENAKEALTYYEEVFGATNIARMQMTPDQEAAFDTAVPNLEDSTIHGTFSVLGADLFCSDTFGKSLVEGNNTSLLLDINSEDEIAAKAADDFYDKVLASNTVKLEMPYAEQFWGGKMGQFTDKYGIQWMLHSQPYSKIKQK</sequence>
<dbReference type="PANTHER" id="PTHR33990:SF5">
    <property type="entry name" value="PHNB-LIKE DOMAIN-CONTAINING PROTEIN"/>
    <property type="match status" value="1"/>
</dbReference>
<evidence type="ECO:0000313" key="2">
    <source>
        <dbReference type="EMBL" id="SPP26004.1"/>
    </source>
</evidence>
<dbReference type="Proteomes" id="UP000270190">
    <property type="component" value="Unassembled WGS sequence"/>
</dbReference>
<dbReference type="EMBL" id="OUNC01000001">
    <property type="protein sequence ID" value="SPP26004.1"/>
    <property type="molecule type" value="Genomic_DNA"/>
</dbReference>